<dbReference type="WBParaSite" id="maker-uti_cns_0004963-snap-gene-0.9-mRNA-1">
    <property type="protein sequence ID" value="maker-uti_cns_0004963-snap-gene-0.9-mRNA-1"/>
    <property type="gene ID" value="maker-uti_cns_0004963-snap-gene-0.9"/>
</dbReference>
<dbReference type="AlphaFoldDB" id="A0A1I8G1L2"/>
<dbReference type="WBParaSite" id="maker-uti_cns_0000466-snap-gene-0.4-mRNA-1">
    <property type="protein sequence ID" value="maker-uti_cns_0000466-snap-gene-0.4-mRNA-1"/>
    <property type="gene ID" value="maker-uti_cns_0000466-snap-gene-0.4"/>
</dbReference>
<dbReference type="Proteomes" id="UP000095280">
    <property type="component" value="Unplaced"/>
</dbReference>
<proteinExistence type="predicted"/>
<protein>
    <submittedName>
        <fullName evidence="2 3">CNH domain-containing protein</fullName>
    </submittedName>
</protein>
<sequence>MPSDDYRIQFFKELDYCSLLQMQPVTRELLSGCSGVNGKLSATGDDAYKQNKVEFTTRPTRSQHRFSRVRPLHVCAEHSFVCFRYNGDLVAATPNSVLVYDRPPAACELSYKELLYSIPISGVSMAADLSQSRILVLRQGSYMASDERAADELLMAEVATGDTQLMAKIALPQYSILRSKSDDHLLMRETACRRDGAECRGMQFNQTEHKVYLLYEHHLLVIDLDMQLEPLVIRLNCQSSYNFLPTTSENLGGPAVALMEFDHAVYVLTAGSLLLASNKTSLFSPSPSACCLPVLQRLDDRLAAGEIRSCVVDRRQATAFFSVPHGCKLISLAFPVPPSD</sequence>
<evidence type="ECO:0000313" key="3">
    <source>
        <dbReference type="WBParaSite" id="maker-uti_cns_0004963-snap-gene-0.9-mRNA-1"/>
    </source>
</evidence>
<name>A0A1I8G1L2_9PLAT</name>
<evidence type="ECO:0000313" key="2">
    <source>
        <dbReference type="WBParaSite" id="maker-uti_cns_0000466-snap-gene-0.4-mRNA-1"/>
    </source>
</evidence>
<keyword evidence="1" id="KW-1185">Reference proteome</keyword>
<reference evidence="2 3" key="1">
    <citation type="submission" date="2016-11" db="UniProtKB">
        <authorList>
            <consortium name="WormBaseParasite"/>
        </authorList>
    </citation>
    <scope>IDENTIFICATION</scope>
</reference>
<organism evidence="1 2">
    <name type="scientific">Macrostomum lignano</name>
    <dbReference type="NCBI Taxonomy" id="282301"/>
    <lineage>
        <taxon>Eukaryota</taxon>
        <taxon>Metazoa</taxon>
        <taxon>Spiralia</taxon>
        <taxon>Lophotrochozoa</taxon>
        <taxon>Platyhelminthes</taxon>
        <taxon>Rhabditophora</taxon>
        <taxon>Macrostomorpha</taxon>
        <taxon>Macrostomida</taxon>
        <taxon>Macrostomidae</taxon>
        <taxon>Macrostomum</taxon>
    </lineage>
</organism>
<evidence type="ECO:0000313" key="1">
    <source>
        <dbReference type="Proteomes" id="UP000095280"/>
    </source>
</evidence>
<accession>A0A1I8G1L2</accession>